<evidence type="ECO:0000256" key="1">
    <source>
        <dbReference type="SAM" id="MobiDB-lite"/>
    </source>
</evidence>
<accession>A0A5B7FUV2</accession>
<evidence type="ECO:0000313" key="2">
    <source>
        <dbReference type="EMBL" id="MPC51540.1"/>
    </source>
</evidence>
<dbReference type="Proteomes" id="UP000324222">
    <property type="component" value="Unassembled WGS sequence"/>
</dbReference>
<gene>
    <name evidence="2" type="ORF">E2C01_045388</name>
</gene>
<sequence length="278" mass="31775">MAELNEVHIDMDFHAGNRPDVMEYLRSMMIRLNHNSESVNNEVQNVVRHGLTELREEAQRYVNEVCQVLQEEITALQREVKTQFASINRLQGHQESTSEPAAEEDKDEPITGGRDFPVGASARHGTEKMQKAGMIKERALWLVARLWGPTLGMLAHLTPAQRNSYSSFVGVLQRRFGQHQQTEAYRARLKTRVRSRGELLPQLAQELETLVRSAYPTTAEDMVTILTWDYFVDALQDQELQLYVQQVHPEDGNGEVPAHYDGEWYGSITLESKPHKGH</sequence>
<dbReference type="EMBL" id="VSRR010010244">
    <property type="protein sequence ID" value="MPC51540.1"/>
    <property type="molecule type" value="Genomic_DNA"/>
</dbReference>
<dbReference type="PANTHER" id="PTHR19963">
    <property type="entry name" value="CCHC-TYPE DOMAIN-CONTAINING PROTEIN"/>
    <property type="match status" value="1"/>
</dbReference>
<feature type="compositionally biased region" description="Polar residues" evidence="1">
    <location>
        <begin position="90"/>
        <end position="99"/>
    </location>
</feature>
<protein>
    <submittedName>
        <fullName evidence="2">Uncharacterized protein</fullName>
    </submittedName>
</protein>
<dbReference type="AlphaFoldDB" id="A0A5B7FUV2"/>
<evidence type="ECO:0000313" key="3">
    <source>
        <dbReference type="Proteomes" id="UP000324222"/>
    </source>
</evidence>
<organism evidence="2 3">
    <name type="scientific">Portunus trituberculatus</name>
    <name type="common">Swimming crab</name>
    <name type="synonym">Neptunus trituberculatus</name>
    <dbReference type="NCBI Taxonomy" id="210409"/>
    <lineage>
        <taxon>Eukaryota</taxon>
        <taxon>Metazoa</taxon>
        <taxon>Ecdysozoa</taxon>
        <taxon>Arthropoda</taxon>
        <taxon>Crustacea</taxon>
        <taxon>Multicrustacea</taxon>
        <taxon>Malacostraca</taxon>
        <taxon>Eumalacostraca</taxon>
        <taxon>Eucarida</taxon>
        <taxon>Decapoda</taxon>
        <taxon>Pleocyemata</taxon>
        <taxon>Brachyura</taxon>
        <taxon>Eubrachyura</taxon>
        <taxon>Portunoidea</taxon>
        <taxon>Portunidae</taxon>
        <taxon>Portuninae</taxon>
        <taxon>Portunus</taxon>
    </lineage>
</organism>
<keyword evidence="3" id="KW-1185">Reference proteome</keyword>
<feature type="region of interest" description="Disordered" evidence="1">
    <location>
        <begin position="90"/>
        <end position="129"/>
    </location>
</feature>
<dbReference type="PANTHER" id="PTHR19963:SF30">
    <property type="entry name" value="ENDONUCLEASE_EXONUCLEASE_PHOSPHATASE DOMAIN-CONTAINING PROTEIN"/>
    <property type="match status" value="1"/>
</dbReference>
<name>A0A5B7FUV2_PORTR</name>
<reference evidence="2 3" key="1">
    <citation type="submission" date="2019-05" db="EMBL/GenBank/DDBJ databases">
        <title>Another draft genome of Portunus trituberculatus and its Hox gene families provides insights of decapod evolution.</title>
        <authorList>
            <person name="Jeong J.-H."/>
            <person name="Song I."/>
            <person name="Kim S."/>
            <person name="Choi T."/>
            <person name="Kim D."/>
            <person name="Ryu S."/>
            <person name="Kim W."/>
        </authorList>
    </citation>
    <scope>NUCLEOTIDE SEQUENCE [LARGE SCALE GENOMIC DNA]</scope>
    <source>
        <tissue evidence="2">Muscle</tissue>
    </source>
</reference>
<proteinExistence type="predicted"/>
<dbReference type="OrthoDB" id="8300685at2759"/>
<comment type="caution">
    <text evidence="2">The sequence shown here is derived from an EMBL/GenBank/DDBJ whole genome shotgun (WGS) entry which is preliminary data.</text>
</comment>